<keyword evidence="6" id="KW-1185">Reference proteome</keyword>
<dbReference type="PANTHER" id="PTHR18937">
    <property type="entry name" value="STRUCTURAL MAINTENANCE OF CHROMOSOMES SMC FAMILY MEMBER"/>
    <property type="match status" value="1"/>
</dbReference>
<keyword evidence="3" id="KW-0539">Nucleus</keyword>
<dbReference type="GO" id="GO:0000796">
    <property type="term" value="C:condensin complex"/>
    <property type="evidence" value="ECO:0007669"/>
    <property type="project" value="TreeGrafter"/>
</dbReference>
<dbReference type="PANTHER" id="PTHR18937:SF172">
    <property type="entry name" value="STRUCTURAL MAINTENANCE OF CHROMOSOMES PROTEIN"/>
    <property type="match status" value="1"/>
</dbReference>
<evidence type="ECO:0000256" key="3">
    <source>
        <dbReference type="ARBA" id="ARBA00023242"/>
    </source>
</evidence>
<comment type="caution">
    <text evidence="5">The sequence shown here is derived from an EMBL/GenBank/DDBJ whole genome shotgun (WGS) entry which is preliminary data.</text>
</comment>
<evidence type="ECO:0000256" key="1">
    <source>
        <dbReference type="ARBA" id="ARBA00022741"/>
    </source>
</evidence>
<gene>
    <name evidence="5" type="primary">SMC4</name>
    <name evidence="5" type="ORF">QJS10_CPA08g00126</name>
</gene>
<reference evidence="5" key="1">
    <citation type="journal article" date="2023" name="Nat. Commun.">
        <title>Diploid and tetraploid genomes of Acorus and the evolution of monocots.</title>
        <authorList>
            <person name="Ma L."/>
            <person name="Liu K.W."/>
            <person name="Li Z."/>
            <person name="Hsiao Y.Y."/>
            <person name="Qi Y."/>
            <person name="Fu T."/>
            <person name="Tang G.D."/>
            <person name="Zhang D."/>
            <person name="Sun W.H."/>
            <person name="Liu D.K."/>
            <person name="Li Y."/>
            <person name="Chen G.Z."/>
            <person name="Liu X.D."/>
            <person name="Liao X.Y."/>
            <person name="Jiang Y.T."/>
            <person name="Yu X."/>
            <person name="Hao Y."/>
            <person name="Huang J."/>
            <person name="Zhao X.W."/>
            <person name="Ke S."/>
            <person name="Chen Y.Y."/>
            <person name="Wu W.L."/>
            <person name="Hsu J.L."/>
            <person name="Lin Y.F."/>
            <person name="Huang M.D."/>
            <person name="Li C.Y."/>
            <person name="Huang L."/>
            <person name="Wang Z.W."/>
            <person name="Zhao X."/>
            <person name="Zhong W.Y."/>
            <person name="Peng D.H."/>
            <person name="Ahmad S."/>
            <person name="Lan S."/>
            <person name="Zhang J.S."/>
            <person name="Tsai W.C."/>
            <person name="Van de Peer Y."/>
            <person name="Liu Z.J."/>
        </authorList>
    </citation>
    <scope>NUCLEOTIDE SEQUENCE</scope>
    <source>
        <strain evidence="5">CP</strain>
    </source>
</reference>
<keyword evidence="2" id="KW-0067">ATP-binding</keyword>
<keyword evidence="4" id="KW-0175">Coiled coil</keyword>
<evidence type="ECO:0000313" key="5">
    <source>
        <dbReference type="EMBL" id="KAK1309871.1"/>
    </source>
</evidence>
<accession>A0AAV9E9M2</accession>
<dbReference type="Proteomes" id="UP001180020">
    <property type="component" value="Unassembled WGS sequence"/>
</dbReference>
<dbReference type="EMBL" id="JAUJYO010000008">
    <property type="protein sequence ID" value="KAK1309871.1"/>
    <property type="molecule type" value="Genomic_DNA"/>
</dbReference>
<sequence>MKPKTQGSHDEGFLEYLEDIIRTNQYIEKIKQSYKQLELLNDKRTGEVQMVKLAEKERDSLETAKNEAETYMLKELMPLKWQEKSTKLAFDDTVSHVTELQENLSGLEENLKSEKEKIQETSKTLRN</sequence>
<evidence type="ECO:0000313" key="6">
    <source>
        <dbReference type="Proteomes" id="UP001180020"/>
    </source>
</evidence>
<reference evidence="5" key="2">
    <citation type="submission" date="2023-06" db="EMBL/GenBank/DDBJ databases">
        <authorList>
            <person name="Ma L."/>
            <person name="Liu K.-W."/>
            <person name="Li Z."/>
            <person name="Hsiao Y.-Y."/>
            <person name="Qi Y."/>
            <person name="Fu T."/>
            <person name="Tang G."/>
            <person name="Zhang D."/>
            <person name="Sun W.-H."/>
            <person name="Liu D.-K."/>
            <person name="Li Y."/>
            <person name="Chen G.-Z."/>
            <person name="Liu X.-D."/>
            <person name="Liao X.-Y."/>
            <person name="Jiang Y.-T."/>
            <person name="Yu X."/>
            <person name="Hao Y."/>
            <person name="Huang J."/>
            <person name="Zhao X.-W."/>
            <person name="Ke S."/>
            <person name="Chen Y.-Y."/>
            <person name="Wu W.-L."/>
            <person name="Hsu J.-L."/>
            <person name="Lin Y.-F."/>
            <person name="Huang M.-D."/>
            <person name="Li C.-Y."/>
            <person name="Huang L."/>
            <person name="Wang Z.-W."/>
            <person name="Zhao X."/>
            <person name="Zhong W.-Y."/>
            <person name="Peng D.-H."/>
            <person name="Ahmad S."/>
            <person name="Lan S."/>
            <person name="Zhang J.-S."/>
            <person name="Tsai W.-C."/>
            <person name="Van De Peer Y."/>
            <person name="Liu Z.-J."/>
        </authorList>
    </citation>
    <scope>NUCLEOTIDE SEQUENCE</scope>
    <source>
        <strain evidence="5">CP</strain>
        <tissue evidence="5">Leaves</tissue>
    </source>
</reference>
<feature type="coiled-coil region" evidence="4">
    <location>
        <begin position="51"/>
        <end position="124"/>
    </location>
</feature>
<dbReference type="GO" id="GO:0007076">
    <property type="term" value="P:mitotic chromosome condensation"/>
    <property type="evidence" value="ECO:0007669"/>
    <property type="project" value="TreeGrafter"/>
</dbReference>
<evidence type="ECO:0000256" key="4">
    <source>
        <dbReference type="SAM" id="Coils"/>
    </source>
</evidence>
<dbReference type="AlphaFoldDB" id="A0AAV9E9M2"/>
<organism evidence="5 6">
    <name type="scientific">Acorus calamus</name>
    <name type="common">Sweet flag</name>
    <dbReference type="NCBI Taxonomy" id="4465"/>
    <lineage>
        <taxon>Eukaryota</taxon>
        <taxon>Viridiplantae</taxon>
        <taxon>Streptophyta</taxon>
        <taxon>Embryophyta</taxon>
        <taxon>Tracheophyta</taxon>
        <taxon>Spermatophyta</taxon>
        <taxon>Magnoliopsida</taxon>
        <taxon>Liliopsida</taxon>
        <taxon>Acoraceae</taxon>
        <taxon>Acorus</taxon>
    </lineage>
</organism>
<evidence type="ECO:0000256" key="2">
    <source>
        <dbReference type="ARBA" id="ARBA00022840"/>
    </source>
</evidence>
<name>A0AAV9E9M2_ACOCL</name>
<dbReference type="GO" id="GO:0005524">
    <property type="term" value="F:ATP binding"/>
    <property type="evidence" value="ECO:0007669"/>
    <property type="project" value="UniProtKB-KW"/>
</dbReference>
<keyword evidence="1" id="KW-0547">Nucleotide-binding</keyword>
<protein>
    <submittedName>
        <fullName evidence="5">Structural maintenance of chromosomes protein 4</fullName>
    </submittedName>
</protein>
<proteinExistence type="predicted"/>